<sequence length="434" mass="46321">MAMKLTGEILLEDMSEAERARAQVVESVLPAVREAAREVDARAQFHMPHVRHFSEAGLLGLIIPTEYGGLGGGLRDLAAACFALGSACPSTALAFFFHCSAASRGLLAMEALEAGLFNDEEAPVVRQFAERVLHGMGRDGFWFANFASESVKSEKAAVTISTEAHKVEGGYLLNGVKSFGTGTGVADKYLVTASLAGYDTAEGLCTFFVDRDGDGVRPRAPWDAIGMRGTSSGGIVLENCFVPDELALAIPGAFTRCMQMSRGSFVGNQMAAVCGYAGAAHSAYQNVLHHLTEKKFADTGKPIGTAPYQQELIGKMMVDLQTAILWLRRQLQLETSEPPIASKHEVVKQWRLCKGVVAECGFSIATNALKASGTSGTMGDPARFLRELTMGIVQAFPAERGRLMAAQMEVEGAEQNLFGVADKAAEKSAEKEPG</sequence>
<dbReference type="Pfam" id="PF02770">
    <property type="entry name" value="Acyl-CoA_dh_M"/>
    <property type="match status" value="1"/>
</dbReference>
<evidence type="ECO:0000256" key="3">
    <source>
        <dbReference type="ARBA" id="ARBA00022643"/>
    </source>
</evidence>
<dbReference type="SUPFAM" id="SSF47203">
    <property type="entry name" value="Acyl-CoA dehydrogenase C-terminal domain-like"/>
    <property type="match status" value="1"/>
</dbReference>
<comment type="catalytic activity">
    <reaction evidence="13">
        <text>dibenzothiophene + 2 FMNH2 + 2 O2 = dibenzothiophene 5,5-dioxide + 2 FMN + 2 H2O + 2 H(+)</text>
        <dbReference type="Rhea" id="RHEA:49072"/>
        <dbReference type="ChEBI" id="CHEBI:15377"/>
        <dbReference type="ChEBI" id="CHEBI:15378"/>
        <dbReference type="ChEBI" id="CHEBI:15379"/>
        <dbReference type="ChEBI" id="CHEBI:23681"/>
        <dbReference type="ChEBI" id="CHEBI:57618"/>
        <dbReference type="ChEBI" id="CHEBI:58210"/>
        <dbReference type="ChEBI" id="CHEBI:90356"/>
        <dbReference type="EC" id="1.14.14.21"/>
    </reaction>
</comment>
<evidence type="ECO:0000259" key="16">
    <source>
        <dbReference type="Pfam" id="PF08028"/>
    </source>
</evidence>
<dbReference type="AlphaFoldDB" id="A0AA89P915"/>
<evidence type="ECO:0000256" key="1">
    <source>
        <dbReference type="ARBA" id="ARBA00004496"/>
    </source>
</evidence>
<accession>A0AA89P915</accession>
<dbReference type="Gene3D" id="2.40.110.10">
    <property type="entry name" value="Butyryl-CoA Dehydrogenase, subunit A, domain 2"/>
    <property type="match status" value="1"/>
</dbReference>
<dbReference type="RefSeq" id="WP_260182106.1">
    <property type="nucleotide sequence ID" value="NZ_JACHHR010000001.1"/>
</dbReference>
<dbReference type="GO" id="GO:0004497">
    <property type="term" value="F:monooxygenase activity"/>
    <property type="evidence" value="ECO:0007669"/>
    <property type="project" value="UniProtKB-KW"/>
</dbReference>
<evidence type="ECO:0000259" key="14">
    <source>
        <dbReference type="Pfam" id="PF02770"/>
    </source>
</evidence>
<comment type="similarity">
    <text evidence="8">Belongs to the DszC flavin monooxygenase family.</text>
</comment>
<evidence type="ECO:0000256" key="11">
    <source>
        <dbReference type="ARBA" id="ARBA00047859"/>
    </source>
</evidence>
<dbReference type="InterPro" id="IPR046373">
    <property type="entry name" value="Acyl-CoA_Oxase/DH_mid-dom_sf"/>
</dbReference>
<dbReference type="PANTHER" id="PTHR43884">
    <property type="entry name" value="ACYL-COA DEHYDROGENASE"/>
    <property type="match status" value="1"/>
</dbReference>
<reference evidence="17 18" key="1">
    <citation type="submission" date="2020-08" db="EMBL/GenBank/DDBJ databases">
        <title>Genomic Encyclopedia of Type Strains, Phase IV (KMG-IV): sequencing the most valuable type-strain genomes for metagenomic binning, comparative biology and taxonomic classification.</title>
        <authorList>
            <person name="Goeker M."/>
        </authorList>
    </citation>
    <scope>NUCLEOTIDE SEQUENCE [LARGE SCALE GENOMIC DNA]</scope>
    <source>
        <strain evidence="17 18">DSM 11525</strain>
    </source>
</reference>
<feature type="domain" description="Acyl-CoA dehydrogenase/oxidase N-terminal" evidence="15">
    <location>
        <begin position="16"/>
        <end position="106"/>
    </location>
</feature>
<keyword evidence="5" id="KW-0560">Oxidoreductase</keyword>
<keyword evidence="6" id="KW-0503">Monooxygenase</keyword>
<dbReference type="InterPro" id="IPR036250">
    <property type="entry name" value="AcylCo_DH-like_C"/>
</dbReference>
<dbReference type="Gene3D" id="1.10.540.10">
    <property type="entry name" value="Acyl-CoA dehydrogenase/oxidase, N-terminal domain"/>
    <property type="match status" value="1"/>
</dbReference>
<dbReference type="InterPro" id="IPR037069">
    <property type="entry name" value="AcylCoA_DH/ox_N_sf"/>
</dbReference>
<dbReference type="Pfam" id="PF08028">
    <property type="entry name" value="Acyl-CoA_dh_2"/>
    <property type="match status" value="1"/>
</dbReference>
<protein>
    <recommendedName>
        <fullName evidence="10">Dibenzothiophene monooxygenase</fullName>
        <ecNumber evidence="9">1.14.14.21</ecNumber>
    </recommendedName>
</protein>
<name>A0AA89P915_9GAMM</name>
<keyword evidence="4" id="KW-0547">Nucleotide-binding</keyword>
<dbReference type="Pfam" id="PF02771">
    <property type="entry name" value="Acyl-CoA_dh_N"/>
    <property type="match status" value="1"/>
</dbReference>
<evidence type="ECO:0000256" key="10">
    <source>
        <dbReference type="ARBA" id="ARBA00034345"/>
    </source>
</evidence>
<evidence type="ECO:0000256" key="4">
    <source>
        <dbReference type="ARBA" id="ARBA00022741"/>
    </source>
</evidence>
<evidence type="ECO:0000256" key="2">
    <source>
        <dbReference type="ARBA" id="ARBA00022630"/>
    </source>
</evidence>
<keyword evidence="3" id="KW-0288">FMN</keyword>
<evidence type="ECO:0000259" key="15">
    <source>
        <dbReference type="Pfam" id="PF02771"/>
    </source>
</evidence>
<evidence type="ECO:0000313" key="18">
    <source>
        <dbReference type="Proteomes" id="UP000563601"/>
    </source>
</evidence>
<keyword evidence="2" id="KW-0285">Flavoprotein</keyword>
<dbReference type="EMBL" id="JACHHR010000001">
    <property type="protein sequence ID" value="MBB5210148.1"/>
    <property type="molecule type" value="Genomic_DNA"/>
</dbReference>
<evidence type="ECO:0000256" key="13">
    <source>
        <dbReference type="ARBA" id="ARBA00049456"/>
    </source>
</evidence>
<dbReference type="PIRSF" id="PIRSF016578">
    <property type="entry name" value="HsaA"/>
    <property type="match status" value="1"/>
</dbReference>
<evidence type="ECO:0000256" key="7">
    <source>
        <dbReference type="ARBA" id="ARBA00034307"/>
    </source>
</evidence>
<dbReference type="Proteomes" id="UP000563601">
    <property type="component" value="Unassembled WGS sequence"/>
</dbReference>
<comment type="caution">
    <text evidence="17">The sequence shown here is derived from an EMBL/GenBank/DDBJ whole genome shotgun (WGS) entry which is preliminary data.</text>
</comment>
<evidence type="ECO:0000256" key="5">
    <source>
        <dbReference type="ARBA" id="ARBA00023002"/>
    </source>
</evidence>
<evidence type="ECO:0000256" key="8">
    <source>
        <dbReference type="ARBA" id="ARBA00034317"/>
    </source>
</evidence>
<organism evidence="17 18">
    <name type="scientific">Microbulbifer hydrolyticus</name>
    <dbReference type="NCBI Taxonomy" id="48074"/>
    <lineage>
        <taxon>Bacteria</taxon>
        <taxon>Pseudomonadati</taxon>
        <taxon>Pseudomonadota</taxon>
        <taxon>Gammaproteobacteria</taxon>
        <taxon>Cellvibrionales</taxon>
        <taxon>Microbulbiferaceae</taxon>
        <taxon>Microbulbifer</taxon>
    </lineage>
</organism>
<comment type="subcellular location">
    <subcellularLocation>
        <location evidence="1">Cytoplasm</location>
    </subcellularLocation>
</comment>
<evidence type="ECO:0000313" key="17">
    <source>
        <dbReference type="EMBL" id="MBB5210148.1"/>
    </source>
</evidence>
<dbReference type="GO" id="GO:0050660">
    <property type="term" value="F:flavin adenine dinucleotide binding"/>
    <property type="evidence" value="ECO:0007669"/>
    <property type="project" value="InterPro"/>
</dbReference>
<evidence type="ECO:0000256" key="6">
    <source>
        <dbReference type="ARBA" id="ARBA00023033"/>
    </source>
</evidence>
<proteinExistence type="inferred from homology"/>
<dbReference type="SUPFAM" id="SSF56645">
    <property type="entry name" value="Acyl-CoA dehydrogenase NM domain-like"/>
    <property type="match status" value="1"/>
</dbReference>
<comment type="pathway">
    <text evidence="7">Sulfur metabolism; dibenzothiophene degradation.</text>
</comment>
<dbReference type="InterPro" id="IPR006091">
    <property type="entry name" value="Acyl-CoA_Oxase/DH_mid-dom"/>
</dbReference>
<dbReference type="PANTHER" id="PTHR43884:SF12">
    <property type="entry name" value="ISOVALERYL-COA DEHYDROGENASE, MITOCHONDRIAL-RELATED"/>
    <property type="match status" value="1"/>
</dbReference>
<dbReference type="InterPro" id="IPR009100">
    <property type="entry name" value="AcylCoA_DH/oxidase_NM_dom_sf"/>
</dbReference>
<gene>
    <name evidence="17" type="ORF">HNQ53_000336</name>
</gene>
<feature type="domain" description="Acyl-CoA dehydrogenase C-terminal" evidence="16">
    <location>
        <begin position="278"/>
        <end position="380"/>
    </location>
</feature>
<feature type="domain" description="Acyl-CoA oxidase/dehydrogenase middle" evidence="14">
    <location>
        <begin position="156"/>
        <end position="240"/>
    </location>
</feature>
<dbReference type="GO" id="GO:0003995">
    <property type="term" value="F:acyl-CoA dehydrogenase activity"/>
    <property type="evidence" value="ECO:0007669"/>
    <property type="project" value="TreeGrafter"/>
</dbReference>
<evidence type="ECO:0000256" key="12">
    <source>
        <dbReference type="ARBA" id="ARBA00048445"/>
    </source>
</evidence>
<comment type="catalytic activity">
    <reaction evidence="12">
        <text>dibenzothiophene 5-oxide + FMNH2 + O2 = dibenzothiophene 5,5-dioxide + FMN + H2O + H(+)</text>
        <dbReference type="Rhea" id="RHEA:49080"/>
        <dbReference type="ChEBI" id="CHEBI:15377"/>
        <dbReference type="ChEBI" id="CHEBI:15378"/>
        <dbReference type="ChEBI" id="CHEBI:15379"/>
        <dbReference type="ChEBI" id="CHEBI:23683"/>
        <dbReference type="ChEBI" id="CHEBI:57618"/>
        <dbReference type="ChEBI" id="CHEBI:58210"/>
        <dbReference type="ChEBI" id="CHEBI:90356"/>
    </reaction>
</comment>
<comment type="catalytic activity">
    <reaction evidence="11">
        <text>dibenzothiophene + FMNH2 + O2 = dibenzothiophene 5-oxide + FMN + H2O + H(+)</text>
        <dbReference type="Rhea" id="RHEA:49076"/>
        <dbReference type="ChEBI" id="CHEBI:15377"/>
        <dbReference type="ChEBI" id="CHEBI:15378"/>
        <dbReference type="ChEBI" id="CHEBI:15379"/>
        <dbReference type="ChEBI" id="CHEBI:23681"/>
        <dbReference type="ChEBI" id="CHEBI:23683"/>
        <dbReference type="ChEBI" id="CHEBI:57618"/>
        <dbReference type="ChEBI" id="CHEBI:58210"/>
    </reaction>
</comment>
<dbReference type="EC" id="1.14.14.21" evidence="9"/>
<dbReference type="GO" id="GO:0005737">
    <property type="term" value="C:cytoplasm"/>
    <property type="evidence" value="ECO:0007669"/>
    <property type="project" value="UniProtKB-SubCell"/>
</dbReference>
<dbReference type="InterPro" id="IPR013107">
    <property type="entry name" value="Acyl-CoA_DH_C"/>
</dbReference>
<dbReference type="Gene3D" id="1.20.140.10">
    <property type="entry name" value="Butyryl-CoA Dehydrogenase, subunit A, domain 3"/>
    <property type="match status" value="1"/>
</dbReference>
<evidence type="ECO:0000256" key="9">
    <source>
        <dbReference type="ARBA" id="ARBA00034328"/>
    </source>
</evidence>
<dbReference type="InterPro" id="IPR013786">
    <property type="entry name" value="AcylCoA_DH/ox_N"/>
</dbReference>